<evidence type="ECO:0000313" key="7">
    <source>
        <dbReference type="EMBL" id="SEH95385.1"/>
    </source>
</evidence>
<dbReference type="Pfam" id="PF13442">
    <property type="entry name" value="Cytochrome_CBB3"/>
    <property type="match status" value="1"/>
</dbReference>
<accession>A0A1H6M2J8</accession>
<dbReference type="EMBL" id="LT629973">
    <property type="protein sequence ID" value="SEH95385.1"/>
    <property type="molecule type" value="Genomic_DNA"/>
</dbReference>
<evidence type="ECO:0000313" key="8">
    <source>
        <dbReference type="Proteomes" id="UP000176204"/>
    </source>
</evidence>
<evidence type="ECO:0000256" key="4">
    <source>
        <dbReference type="PROSITE-ProRule" id="PRU00433"/>
    </source>
</evidence>
<dbReference type="GO" id="GO:0009055">
    <property type="term" value="F:electron transfer activity"/>
    <property type="evidence" value="ECO:0007669"/>
    <property type="project" value="InterPro"/>
</dbReference>
<dbReference type="InterPro" id="IPR036909">
    <property type="entry name" value="Cyt_c-like_dom_sf"/>
</dbReference>
<dbReference type="OrthoDB" id="9773456at2"/>
<keyword evidence="1 4" id="KW-0349">Heme</keyword>
<feature type="domain" description="Cytochrome c" evidence="6">
    <location>
        <begin position="97"/>
        <end position="183"/>
    </location>
</feature>
<dbReference type="SUPFAM" id="SSF46626">
    <property type="entry name" value="Cytochrome c"/>
    <property type="match status" value="1"/>
</dbReference>
<evidence type="ECO:0000256" key="2">
    <source>
        <dbReference type="ARBA" id="ARBA00022723"/>
    </source>
</evidence>
<dbReference type="AlphaFoldDB" id="A0A1H6M2J8"/>
<dbReference type="InterPro" id="IPR009056">
    <property type="entry name" value="Cyt_c-like_dom"/>
</dbReference>
<evidence type="ECO:0000256" key="3">
    <source>
        <dbReference type="ARBA" id="ARBA00023004"/>
    </source>
</evidence>
<evidence type="ECO:0000259" key="6">
    <source>
        <dbReference type="PROSITE" id="PS51007"/>
    </source>
</evidence>
<keyword evidence="8" id="KW-1185">Reference proteome</keyword>
<proteinExistence type="predicted"/>
<keyword evidence="2 4" id="KW-0479">Metal-binding</keyword>
<organism evidence="7 8">
    <name type="scientific">Akkermansia glycaniphila</name>
    <dbReference type="NCBI Taxonomy" id="1679444"/>
    <lineage>
        <taxon>Bacteria</taxon>
        <taxon>Pseudomonadati</taxon>
        <taxon>Verrucomicrobiota</taxon>
        <taxon>Verrucomicrobiia</taxon>
        <taxon>Verrucomicrobiales</taxon>
        <taxon>Akkermansiaceae</taxon>
        <taxon>Akkermansia</taxon>
    </lineage>
</organism>
<dbReference type="Proteomes" id="UP000176204">
    <property type="component" value="Chromosome I"/>
</dbReference>
<dbReference type="STRING" id="1679444.PYTT_2033"/>
<gene>
    <name evidence="7" type="ORF">PYTT_2033</name>
</gene>
<protein>
    <submittedName>
        <fullName evidence="7">Cytochrome c oxidase cbb3-type subunit iii</fullName>
    </submittedName>
</protein>
<feature type="region of interest" description="Disordered" evidence="5">
    <location>
        <begin position="46"/>
        <end position="83"/>
    </location>
</feature>
<dbReference type="GO" id="GO:0046872">
    <property type="term" value="F:metal ion binding"/>
    <property type="evidence" value="ECO:0007669"/>
    <property type="project" value="UniProtKB-KW"/>
</dbReference>
<sequence>MQRVGLIVCLIAAFVAAVAVWNYLERADRNDGRLVRDMVQVQESRDWEVPSKTAPQSTTAHADGFRRQDGSYEMSGNSSDGGAELPVKWSSAKEVIRMQGLGARVYANHCVSCHGVRGAGDGKSAAAEGMPAVAAFQNEKYATFSLGRFYKSIADGQGNMPAYGDKLTVEELWAAALWVFHLRTLSPLNLENNG</sequence>
<evidence type="ECO:0000256" key="1">
    <source>
        <dbReference type="ARBA" id="ARBA00022617"/>
    </source>
</evidence>
<name>A0A1H6M2J8_9BACT</name>
<evidence type="ECO:0000256" key="5">
    <source>
        <dbReference type="SAM" id="MobiDB-lite"/>
    </source>
</evidence>
<dbReference type="Gene3D" id="1.10.760.10">
    <property type="entry name" value="Cytochrome c-like domain"/>
    <property type="match status" value="1"/>
</dbReference>
<reference evidence="8" key="1">
    <citation type="submission" date="2016-09" db="EMBL/GenBank/DDBJ databases">
        <authorList>
            <person name="Koehorst J."/>
        </authorList>
    </citation>
    <scope>NUCLEOTIDE SEQUENCE [LARGE SCALE GENOMIC DNA]</scope>
</reference>
<dbReference type="PROSITE" id="PS51007">
    <property type="entry name" value="CYTC"/>
    <property type="match status" value="1"/>
</dbReference>
<dbReference type="GO" id="GO:0020037">
    <property type="term" value="F:heme binding"/>
    <property type="evidence" value="ECO:0007669"/>
    <property type="project" value="InterPro"/>
</dbReference>
<dbReference type="KEGG" id="agl:PYTT_2033"/>
<keyword evidence="3 4" id="KW-0408">Iron</keyword>
<dbReference type="RefSeq" id="WP_071133445.1">
    <property type="nucleotide sequence ID" value="NZ_JACVVN010000012.1"/>
</dbReference>